<accession>A0ACB7FV13</accession>
<gene>
    <name evidence="1" type="ORF">MANES_S010464v8</name>
</gene>
<protein>
    <submittedName>
        <fullName evidence="1">Uncharacterized protein</fullName>
    </submittedName>
</protein>
<dbReference type="Proteomes" id="UP000091857">
    <property type="component" value="Unassembled WGS sequence"/>
</dbReference>
<dbReference type="EMBL" id="MU251223">
    <property type="protein sequence ID" value="KAG8611687.1"/>
    <property type="molecule type" value="Genomic_DNA"/>
</dbReference>
<evidence type="ECO:0000313" key="1">
    <source>
        <dbReference type="EMBL" id="KAG8611687.1"/>
    </source>
</evidence>
<sequence length="190" mass="20730">MQPTAPACFLLELAQFWTICLSPVGLLCAPICLVHSGLVLSQLAYRFGPGNPCLPLPSWPANCLLVHSLPSSSVGQPDACWCPVLLLGQPTACWCTVCPVPPLASQMPAGAQFCSVGQPNVCWCTNCPDCGATSLSTHQSGPLDLYCPEISLFPRSLHMEGTYLLRRKFWIFGRKLGRCYKQRRRHDPAS</sequence>
<evidence type="ECO:0000313" key="2">
    <source>
        <dbReference type="Proteomes" id="UP000091857"/>
    </source>
</evidence>
<proteinExistence type="predicted"/>
<keyword evidence="2" id="KW-1185">Reference proteome</keyword>
<reference evidence="2" key="1">
    <citation type="journal article" date="2016" name="Nat. Biotechnol.">
        <title>Sequencing wild and cultivated cassava and related species reveals extensive interspecific hybridization and genetic diversity.</title>
        <authorList>
            <person name="Bredeson J.V."/>
            <person name="Lyons J.B."/>
            <person name="Prochnik S.E."/>
            <person name="Wu G.A."/>
            <person name="Ha C.M."/>
            <person name="Edsinger-Gonzales E."/>
            <person name="Grimwood J."/>
            <person name="Schmutz J."/>
            <person name="Rabbi I.Y."/>
            <person name="Egesi C."/>
            <person name="Nauluvula P."/>
            <person name="Lebot V."/>
            <person name="Ndunguru J."/>
            <person name="Mkamilo G."/>
            <person name="Bart R.S."/>
            <person name="Setter T.L."/>
            <person name="Gleadow R.M."/>
            <person name="Kulakow P."/>
            <person name="Ferguson M.E."/>
            <person name="Rounsley S."/>
            <person name="Rokhsar D.S."/>
        </authorList>
    </citation>
    <scope>NUCLEOTIDE SEQUENCE [LARGE SCALE GENOMIC DNA]</scope>
    <source>
        <strain evidence="2">cv. AM560-2</strain>
    </source>
</reference>
<organism evidence="1 2">
    <name type="scientific">Manihot esculenta</name>
    <name type="common">Cassava</name>
    <name type="synonym">Jatropha manihot</name>
    <dbReference type="NCBI Taxonomy" id="3983"/>
    <lineage>
        <taxon>Eukaryota</taxon>
        <taxon>Viridiplantae</taxon>
        <taxon>Streptophyta</taxon>
        <taxon>Embryophyta</taxon>
        <taxon>Tracheophyta</taxon>
        <taxon>Spermatophyta</taxon>
        <taxon>Magnoliopsida</taxon>
        <taxon>eudicotyledons</taxon>
        <taxon>Gunneridae</taxon>
        <taxon>Pentapetalae</taxon>
        <taxon>rosids</taxon>
        <taxon>fabids</taxon>
        <taxon>Malpighiales</taxon>
        <taxon>Euphorbiaceae</taxon>
        <taxon>Crotonoideae</taxon>
        <taxon>Manihoteae</taxon>
        <taxon>Manihot</taxon>
    </lineage>
</organism>
<name>A0ACB7FV13_MANES</name>
<comment type="caution">
    <text evidence="1">The sequence shown here is derived from an EMBL/GenBank/DDBJ whole genome shotgun (WGS) entry which is preliminary data.</text>
</comment>